<gene>
    <name evidence="2" type="ORF">GCM10018781_64290</name>
</gene>
<keyword evidence="1" id="KW-0472">Membrane</keyword>
<dbReference type="AlphaFoldDB" id="A0A919L2H4"/>
<keyword evidence="3" id="KW-1185">Reference proteome</keyword>
<keyword evidence="1" id="KW-1133">Transmembrane helix</keyword>
<reference evidence="2" key="2">
    <citation type="submission" date="2020-09" db="EMBL/GenBank/DDBJ databases">
        <authorList>
            <person name="Sun Q."/>
            <person name="Ohkuma M."/>
        </authorList>
    </citation>
    <scope>NUCLEOTIDE SEQUENCE</scope>
    <source>
        <strain evidence="2">JCM 4646</strain>
    </source>
</reference>
<reference evidence="2" key="1">
    <citation type="journal article" date="2014" name="Int. J. Syst. Evol. Microbiol.">
        <title>Complete genome sequence of Corynebacterium casei LMG S-19264T (=DSM 44701T), isolated from a smear-ripened cheese.</title>
        <authorList>
            <consortium name="US DOE Joint Genome Institute (JGI-PGF)"/>
            <person name="Walter F."/>
            <person name="Albersmeier A."/>
            <person name="Kalinowski J."/>
            <person name="Ruckert C."/>
        </authorList>
    </citation>
    <scope>NUCLEOTIDE SEQUENCE</scope>
    <source>
        <strain evidence="2">JCM 4646</strain>
    </source>
</reference>
<comment type="caution">
    <text evidence="2">The sequence shown here is derived from an EMBL/GenBank/DDBJ whole genome shotgun (WGS) entry which is preliminary data.</text>
</comment>
<accession>A0A919L2H4</accession>
<evidence type="ECO:0000313" key="3">
    <source>
        <dbReference type="Proteomes" id="UP000617734"/>
    </source>
</evidence>
<feature type="transmembrane region" description="Helical" evidence="1">
    <location>
        <begin position="47"/>
        <end position="65"/>
    </location>
</feature>
<dbReference type="EMBL" id="BNBO01000053">
    <property type="protein sequence ID" value="GHH81508.1"/>
    <property type="molecule type" value="Genomic_DNA"/>
</dbReference>
<evidence type="ECO:0000256" key="1">
    <source>
        <dbReference type="SAM" id="Phobius"/>
    </source>
</evidence>
<name>A0A919L2H4_9ACTN</name>
<organism evidence="2 3">
    <name type="scientific">Kitasatospora indigofera</name>
    <dbReference type="NCBI Taxonomy" id="67307"/>
    <lineage>
        <taxon>Bacteria</taxon>
        <taxon>Bacillati</taxon>
        <taxon>Actinomycetota</taxon>
        <taxon>Actinomycetes</taxon>
        <taxon>Kitasatosporales</taxon>
        <taxon>Streptomycetaceae</taxon>
        <taxon>Kitasatospora</taxon>
    </lineage>
</organism>
<protein>
    <submittedName>
        <fullName evidence="2">Uncharacterized protein</fullName>
    </submittedName>
</protein>
<keyword evidence="1" id="KW-0812">Transmembrane</keyword>
<dbReference type="Proteomes" id="UP000617734">
    <property type="component" value="Unassembled WGS sequence"/>
</dbReference>
<evidence type="ECO:0000313" key="2">
    <source>
        <dbReference type="EMBL" id="GHH81508.1"/>
    </source>
</evidence>
<proteinExistence type="predicted"/>
<sequence length="68" mass="7251">MTAGRSVATLLVMMWFALGTFMAGGVGMMVGSKCERGWANWVRWQRITVSVSAVVALAGLALMDATKV</sequence>